<dbReference type="AlphaFoldDB" id="A0AAD3R7Q4"/>
<dbReference type="InterPro" id="IPR013783">
    <property type="entry name" value="Ig-like_fold"/>
</dbReference>
<dbReference type="FunFam" id="2.60.40.10:FF:000385">
    <property type="entry name" value="Neuroplastin a"/>
    <property type="match status" value="1"/>
</dbReference>
<proteinExistence type="predicted"/>
<dbReference type="Proteomes" id="UP001279410">
    <property type="component" value="Unassembled WGS sequence"/>
</dbReference>
<name>A0AAD3R7Q4_LATJO</name>
<evidence type="ECO:0000259" key="2">
    <source>
        <dbReference type="PROSITE" id="PS50835"/>
    </source>
</evidence>
<keyword evidence="4" id="KW-1185">Reference proteome</keyword>
<feature type="region of interest" description="Disordered" evidence="1">
    <location>
        <begin position="94"/>
        <end position="113"/>
    </location>
</feature>
<dbReference type="Pfam" id="PF13927">
    <property type="entry name" value="Ig_3"/>
    <property type="match status" value="1"/>
</dbReference>
<feature type="domain" description="Ig-like" evidence="2">
    <location>
        <begin position="141"/>
        <end position="227"/>
    </location>
</feature>
<dbReference type="EMBL" id="BRZM01000033">
    <property type="protein sequence ID" value="GLD58216.1"/>
    <property type="molecule type" value="Genomic_DNA"/>
</dbReference>
<feature type="non-terminal residue" evidence="3">
    <location>
        <position position="1"/>
    </location>
</feature>
<dbReference type="InterPro" id="IPR007110">
    <property type="entry name" value="Ig-like_dom"/>
</dbReference>
<dbReference type="SUPFAM" id="SSF48726">
    <property type="entry name" value="Immunoglobulin"/>
    <property type="match status" value="1"/>
</dbReference>
<dbReference type="SMART" id="SM00409">
    <property type="entry name" value="IG"/>
    <property type="match status" value="1"/>
</dbReference>
<gene>
    <name evidence="3" type="ORF">AKAME5_001035000</name>
</gene>
<organism evidence="3 4">
    <name type="scientific">Lates japonicus</name>
    <name type="common">Japanese lates</name>
    <dbReference type="NCBI Taxonomy" id="270547"/>
    <lineage>
        <taxon>Eukaryota</taxon>
        <taxon>Metazoa</taxon>
        <taxon>Chordata</taxon>
        <taxon>Craniata</taxon>
        <taxon>Vertebrata</taxon>
        <taxon>Euteleostomi</taxon>
        <taxon>Actinopterygii</taxon>
        <taxon>Neopterygii</taxon>
        <taxon>Teleostei</taxon>
        <taxon>Neoteleostei</taxon>
        <taxon>Acanthomorphata</taxon>
        <taxon>Carangaria</taxon>
        <taxon>Carangaria incertae sedis</taxon>
        <taxon>Centropomidae</taxon>
        <taxon>Lates</taxon>
    </lineage>
</organism>
<protein>
    <submittedName>
        <fullName evidence="3">Neuroplastin isoform X3</fullName>
    </submittedName>
</protein>
<evidence type="ECO:0000313" key="3">
    <source>
        <dbReference type="EMBL" id="GLD58216.1"/>
    </source>
</evidence>
<comment type="caution">
    <text evidence="3">The sequence shown here is derived from an EMBL/GenBank/DDBJ whole genome shotgun (WGS) entry which is preliminary data.</text>
</comment>
<dbReference type="Gene3D" id="2.60.40.10">
    <property type="entry name" value="Immunoglobulins"/>
    <property type="match status" value="1"/>
</dbReference>
<accession>A0AAD3R7Q4</accession>
<dbReference type="InterPro" id="IPR036179">
    <property type="entry name" value="Ig-like_dom_sf"/>
</dbReference>
<reference evidence="3" key="1">
    <citation type="submission" date="2022-08" db="EMBL/GenBank/DDBJ databases">
        <title>Genome sequencing of akame (Lates japonicus).</title>
        <authorList>
            <person name="Hashiguchi Y."/>
            <person name="Takahashi H."/>
        </authorList>
    </citation>
    <scope>NUCLEOTIDE SEQUENCE</scope>
    <source>
        <strain evidence="3">Kochi</strain>
    </source>
</reference>
<sequence>MSLAQHRTTQWTISPTSKDLSSAIRRGFFTAYGRTSASLSRALASSRTLHPSLSSRGLRRGDISKLVFGKSFSMTILKNPVLCWAHLSRSCDQYTSSPPHSSDRDPGTHRPQQMHPNAVMLAVVLLGNLMLLPFISAQNEPKINASDQTILSADTSGKPVTLQCNLTTAHTAHKDSFWMKNGQKIPNTQSDQKNTAYRITKPRADDSGEYMCVYTFDMAPNANATIEVKADSEAINLNKESSLSK</sequence>
<dbReference type="InterPro" id="IPR003599">
    <property type="entry name" value="Ig_sub"/>
</dbReference>
<dbReference type="PROSITE" id="PS50835">
    <property type="entry name" value="IG_LIKE"/>
    <property type="match status" value="1"/>
</dbReference>
<evidence type="ECO:0000313" key="4">
    <source>
        <dbReference type="Proteomes" id="UP001279410"/>
    </source>
</evidence>
<evidence type="ECO:0000256" key="1">
    <source>
        <dbReference type="SAM" id="MobiDB-lite"/>
    </source>
</evidence>